<protein>
    <submittedName>
        <fullName evidence="2">Uncharacterized protein</fullName>
    </submittedName>
</protein>
<dbReference type="Proteomes" id="UP000267517">
    <property type="component" value="Chromosome II"/>
</dbReference>
<keyword evidence="1" id="KW-0812">Transmembrane</keyword>
<gene>
    <name evidence="2" type="ORF">PMEL_200764</name>
</gene>
<feature type="transmembrane region" description="Helical" evidence="1">
    <location>
        <begin position="20"/>
        <end position="39"/>
    </location>
</feature>
<keyword evidence="1" id="KW-1133">Transmembrane helix</keyword>
<organism evidence="2 3">
    <name type="scientific">Prevotella melaninogenica</name>
    <dbReference type="NCBI Taxonomy" id="28132"/>
    <lineage>
        <taxon>Bacteria</taxon>
        <taxon>Pseudomonadati</taxon>
        <taxon>Bacteroidota</taxon>
        <taxon>Bacteroidia</taxon>
        <taxon>Bacteroidales</taxon>
        <taxon>Prevotellaceae</taxon>
        <taxon>Prevotella</taxon>
    </lineage>
</organism>
<evidence type="ECO:0000256" key="1">
    <source>
        <dbReference type="SAM" id="Phobius"/>
    </source>
</evidence>
<evidence type="ECO:0000313" key="3">
    <source>
        <dbReference type="Proteomes" id="UP000267517"/>
    </source>
</evidence>
<keyword evidence="1" id="KW-0472">Membrane</keyword>
<dbReference type="AlphaFoldDB" id="A0A250KKU2"/>
<dbReference type="EMBL" id="AP018050">
    <property type="protein sequence ID" value="BBA30236.1"/>
    <property type="molecule type" value="Genomic_DNA"/>
</dbReference>
<name>A0A250KKU2_9BACT</name>
<reference evidence="2 3" key="1">
    <citation type="submission" date="2017-05" db="EMBL/GenBank/DDBJ databases">
        <title>whole genome sequence of Prevotella melaninogenica GAI 07411.</title>
        <authorList>
            <person name="Kondo Y."/>
            <person name="Hoshino T."/>
        </authorList>
    </citation>
    <scope>NUCLEOTIDE SEQUENCE [LARGE SCALE GENOMIC DNA]</scope>
    <source>
        <strain evidence="2 3">GAI 07411</strain>
    </source>
</reference>
<proteinExistence type="predicted"/>
<sequence length="43" mass="4838">MLYGKQISYMLVVSGLFHKVMSFILSFSFAILGLVKPCFVGKH</sequence>
<accession>A0A250KKU2</accession>
<evidence type="ECO:0000313" key="2">
    <source>
        <dbReference type="EMBL" id="BBA30236.1"/>
    </source>
</evidence>